<dbReference type="SUPFAM" id="SSF51735">
    <property type="entry name" value="NAD(P)-binding Rossmann-fold domains"/>
    <property type="match status" value="1"/>
</dbReference>
<reference evidence="3 4" key="1">
    <citation type="submission" date="2019-02" db="EMBL/GenBank/DDBJ databases">
        <title>Deep-cultivation of Planctomycetes and their phenomic and genomic characterization uncovers novel biology.</title>
        <authorList>
            <person name="Wiegand S."/>
            <person name="Jogler M."/>
            <person name="Boedeker C."/>
            <person name="Pinto D."/>
            <person name="Vollmers J."/>
            <person name="Rivas-Marin E."/>
            <person name="Kohn T."/>
            <person name="Peeters S.H."/>
            <person name="Heuer A."/>
            <person name="Rast P."/>
            <person name="Oberbeckmann S."/>
            <person name="Bunk B."/>
            <person name="Jeske O."/>
            <person name="Meyerdierks A."/>
            <person name="Storesund J.E."/>
            <person name="Kallscheuer N."/>
            <person name="Luecker S."/>
            <person name="Lage O.M."/>
            <person name="Pohl T."/>
            <person name="Merkel B.J."/>
            <person name="Hornburger P."/>
            <person name="Mueller R.-W."/>
            <person name="Bruemmer F."/>
            <person name="Labrenz M."/>
            <person name="Spormann A.M."/>
            <person name="Op Den Camp H."/>
            <person name="Overmann J."/>
            <person name="Amann R."/>
            <person name="Jetten M.S.M."/>
            <person name="Mascher T."/>
            <person name="Medema M.H."/>
            <person name="Devos D.P."/>
            <person name="Kaster A.-K."/>
            <person name="Ovreas L."/>
            <person name="Rohde M."/>
            <person name="Galperin M.Y."/>
            <person name="Jogler C."/>
        </authorList>
    </citation>
    <scope>NUCLEOTIDE SEQUENCE [LARGE SCALE GENOMIC DNA]</scope>
    <source>
        <strain evidence="3 4">CA13</strain>
    </source>
</reference>
<dbReference type="Gene3D" id="3.40.50.720">
    <property type="entry name" value="NAD(P)-binding Rossmann-like Domain"/>
    <property type="match status" value="1"/>
</dbReference>
<feature type="domain" description="Gfo/Idh/MocA-like oxidoreductase bacterial type C-terminal" evidence="2">
    <location>
        <begin position="206"/>
        <end position="264"/>
    </location>
</feature>
<dbReference type="InterPro" id="IPR006311">
    <property type="entry name" value="TAT_signal"/>
</dbReference>
<dbReference type="PANTHER" id="PTHR43818:SF5">
    <property type="entry name" value="OXIDOREDUCTASE FAMILY PROTEIN"/>
    <property type="match status" value="1"/>
</dbReference>
<dbReference type="PANTHER" id="PTHR43818">
    <property type="entry name" value="BCDNA.GH03377"/>
    <property type="match status" value="1"/>
</dbReference>
<dbReference type="Proteomes" id="UP000315010">
    <property type="component" value="Unassembled WGS sequence"/>
</dbReference>
<dbReference type="InterPro" id="IPR050463">
    <property type="entry name" value="Gfo/Idh/MocA_oxidrdct_glycsds"/>
</dbReference>
<dbReference type="Pfam" id="PF19051">
    <property type="entry name" value="GFO_IDH_MocA_C2"/>
    <property type="match status" value="2"/>
</dbReference>
<keyword evidence="3" id="KW-0560">Oxidoreductase</keyword>
<evidence type="ECO:0000259" key="1">
    <source>
        <dbReference type="Pfam" id="PF01408"/>
    </source>
</evidence>
<dbReference type="PROSITE" id="PS51318">
    <property type="entry name" value="TAT"/>
    <property type="match status" value="1"/>
</dbReference>
<dbReference type="RefSeq" id="WP_146396591.1">
    <property type="nucleotide sequence ID" value="NZ_SJPJ01000001.1"/>
</dbReference>
<gene>
    <name evidence="3" type="primary">iolG_12</name>
    <name evidence="3" type="ORF">CA13_25010</name>
</gene>
<sequence length="450" mass="49835">MDTHDKPATHTRRTFLQTAGAATAIAAPYFVPASALGLDGKPAPSERISLGIIGTNGMGQANLRACLQYPDVELTAVCDVWRRRMDPLVAQHKATAIGHTDYRELLSREDVDAVIIATPPHWHTLMAIEAVEAGKDIYLQKPMTLYPDETLAVRNAVNQHNRISQIGTQIHASSNYRRVVEWIRSGRLGPVGVVRTFNVMNQGPNGIGHAPQQDAPSDLDWQRWLGPAPAIEYNSLLAADSYNHCSFWDYSGGWTPGMAPHIIDLPIWALELGVPTVTSCSGGRYMVGGDGDAPDTQEVIWQYPNLTMHWSMSTCNSFAFDFGRGEPARRIGTYFHALNGTLYNDYSMHEVVAEGGLLEDNSSPPQSIEASPGHEREWIDSVKTRKEPSCGVNYHYKVDLALTLANLSYKLGRSVRFDSATEKIVDDDEAVRLARPTYRAPWKFPTQYLS</sequence>
<dbReference type="AlphaFoldDB" id="A0A5C5Z163"/>
<dbReference type="Gene3D" id="3.30.360.10">
    <property type="entry name" value="Dihydrodipicolinate Reductase, domain 2"/>
    <property type="match status" value="1"/>
</dbReference>
<evidence type="ECO:0000313" key="4">
    <source>
        <dbReference type="Proteomes" id="UP000315010"/>
    </source>
</evidence>
<dbReference type="EMBL" id="SJPJ01000001">
    <property type="protein sequence ID" value="TWT81054.1"/>
    <property type="molecule type" value="Genomic_DNA"/>
</dbReference>
<dbReference type="SUPFAM" id="SSF55347">
    <property type="entry name" value="Glyceraldehyde-3-phosphate dehydrogenase-like, C-terminal domain"/>
    <property type="match status" value="1"/>
</dbReference>
<dbReference type="GO" id="GO:0050112">
    <property type="term" value="F:inositol 2-dehydrogenase (NAD+) activity"/>
    <property type="evidence" value="ECO:0007669"/>
    <property type="project" value="UniProtKB-EC"/>
</dbReference>
<evidence type="ECO:0000313" key="3">
    <source>
        <dbReference type="EMBL" id="TWT81054.1"/>
    </source>
</evidence>
<organism evidence="3 4">
    <name type="scientific">Novipirellula herctigrandis</name>
    <dbReference type="NCBI Taxonomy" id="2527986"/>
    <lineage>
        <taxon>Bacteria</taxon>
        <taxon>Pseudomonadati</taxon>
        <taxon>Planctomycetota</taxon>
        <taxon>Planctomycetia</taxon>
        <taxon>Pirellulales</taxon>
        <taxon>Pirellulaceae</taxon>
        <taxon>Novipirellula</taxon>
    </lineage>
</organism>
<dbReference type="InterPro" id="IPR000683">
    <property type="entry name" value="Gfo/Idh/MocA-like_OxRdtase_N"/>
</dbReference>
<dbReference type="InterPro" id="IPR036291">
    <property type="entry name" value="NAD(P)-bd_dom_sf"/>
</dbReference>
<keyword evidence="4" id="KW-1185">Reference proteome</keyword>
<feature type="domain" description="Gfo/Idh/MocA-like oxidoreductase N-terminal" evidence="1">
    <location>
        <begin position="49"/>
        <end position="167"/>
    </location>
</feature>
<dbReference type="OrthoDB" id="9771072at2"/>
<dbReference type="GO" id="GO:0000166">
    <property type="term" value="F:nucleotide binding"/>
    <property type="evidence" value="ECO:0007669"/>
    <property type="project" value="InterPro"/>
</dbReference>
<dbReference type="InterPro" id="IPR043906">
    <property type="entry name" value="Gfo/Idh/MocA_OxRdtase_bact_C"/>
</dbReference>
<proteinExistence type="predicted"/>
<name>A0A5C5Z163_9BACT</name>
<dbReference type="EC" id="1.1.1.18" evidence="3"/>
<accession>A0A5C5Z163</accession>
<comment type="caution">
    <text evidence="3">The sequence shown here is derived from an EMBL/GenBank/DDBJ whole genome shotgun (WGS) entry which is preliminary data.</text>
</comment>
<evidence type="ECO:0000259" key="2">
    <source>
        <dbReference type="Pfam" id="PF19051"/>
    </source>
</evidence>
<dbReference type="Pfam" id="PF01408">
    <property type="entry name" value="GFO_IDH_MocA"/>
    <property type="match status" value="1"/>
</dbReference>
<feature type="domain" description="Gfo/Idh/MocA-like oxidoreductase bacterial type C-terminal" evidence="2">
    <location>
        <begin position="374"/>
        <end position="443"/>
    </location>
</feature>
<protein>
    <submittedName>
        <fullName evidence="3">Inositol 2-dehydrogenase</fullName>
        <ecNumber evidence="3">1.1.1.18</ecNumber>
    </submittedName>
</protein>